<dbReference type="RefSeq" id="WP_084532436.1">
    <property type="nucleotide sequence ID" value="NZ_FQUX01000001.1"/>
</dbReference>
<dbReference type="GO" id="GO:0004559">
    <property type="term" value="F:alpha-mannosidase activity"/>
    <property type="evidence" value="ECO:0007669"/>
    <property type="project" value="InterPro"/>
</dbReference>
<keyword evidence="5" id="KW-0378">Hydrolase</keyword>
<dbReference type="AlphaFoldDB" id="A0A1M4SWU4"/>
<evidence type="ECO:0000259" key="3">
    <source>
        <dbReference type="Pfam" id="PF01074"/>
    </source>
</evidence>
<dbReference type="InterPro" id="IPR050843">
    <property type="entry name" value="Glycosyl_Hydrlase_38"/>
</dbReference>
<evidence type="ECO:0000313" key="5">
    <source>
        <dbReference type="EMBL" id="SHE36691.1"/>
    </source>
</evidence>
<dbReference type="Proteomes" id="UP000184406">
    <property type="component" value="Unassembled WGS sequence"/>
</dbReference>
<dbReference type="InterPro" id="IPR013780">
    <property type="entry name" value="Glyco_hydro_b"/>
</dbReference>
<evidence type="ECO:0000259" key="4">
    <source>
        <dbReference type="Pfam" id="PF07748"/>
    </source>
</evidence>
<keyword evidence="6" id="KW-1185">Reference proteome</keyword>
<dbReference type="InterPro" id="IPR011682">
    <property type="entry name" value="Glyco_hydro_38_C"/>
</dbReference>
<dbReference type="InterPro" id="IPR027291">
    <property type="entry name" value="Glyco_hydro_38_N_sf"/>
</dbReference>
<dbReference type="PANTHER" id="PTHR11607">
    <property type="entry name" value="ALPHA-MANNOSIDASE"/>
    <property type="match status" value="1"/>
</dbReference>
<feature type="domain" description="Glycosyl hydrolase family 38 C-terminal" evidence="4">
    <location>
        <begin position="789"/>
        <end position="979"/>
    </location>
</feature>
<dbReference type="PANTHER" id="PTHR11607:SF3">
    <property type="entry name" value="LYSOSOMAL ALPHA-MANNOSIDASE"/>
    <property type="match status" value="1"/>
</dbReference>
<dbReference type="GO" id="GO:0030246">
    <property type="term" value="F:carbohydrate binding"/>
    <property type="evidence" value="ECO:0007669"/>
    <property type="project" value="InterPro"/>
</dbReference>
<keyword evidence="2" id="KW-0862">Zinc</keyword>
<evidence type="ECO:0000256" key="2">
    <source>
        <dbReference type="ARBA" id="ARBA00022833"/>
    </source>
</evidence>
<dbReference type="SUPFAM" id="SSF74650">
    <property type="entry name" value="Galactose mutarotase-like"/>
    <property type="match status" value="1"/>
</dbReference>
<reference evidence="6" key="1">
    <citation type="submission" date="2016-11" db="EMBL/GenBank/DDBJ databases">
        <authorList>
            <person name="Varghese N."/>
            <person name="Submissions S."/>
        </authorList>
    </citation>
    <scope>NUCLEOTIDE SEQUENCE [LARGE SCALE GENOMIC DNA]</scope>
    <source>
        <strain evidence="6">DSM 17539</strain>
    </source>
</reference>
<organism evidence="5 6">
    <name type="scientific">Arenibacter palladensis</name>
    <dbReference type="NCBI Taxonomy" id="237373"/>
    <lineage>
        <taxon>Bacteria</taxon>
        <taxon>Pseudomonadati</taxon>
        <taxon>Bacteroidota</taxon>
        <taxon>Flavobacteriia</taxon>
        <taxon>Flavobacteriales</taxon>
        <taxon>Flavobacteriaceae</taxon>
        <taxon>Arenibacter</taxon>
    </lineage>
</organism>
<dbReference type="Pfam" id="PF01074">
    <property type="entry name" value="Glyco_hydro_38N"/>
    <property type="match status" value="1"/>
</dbReference>
<dbReference type="CDD" id="cd10791">
    <property type="entry name" value="GH38N_AMII_like_1"/>
    <property type="match status" value="1"/>
</dbReference>
<dbReference type="Pfam" id="PF07748">
    <property type="entry name" value="Glyco_hydro_38C"/>
    <property type="match status" value="1"/>
</dbReference>
<dbReference type="InterPro" id="IPR011330">
    <property type="entry name" value="Glyco_hydro/deAcase_b/a-brl"/>
</dbReference>
<dbReference type="GO" id="GO:0006013">
    <property type="term" value="P:mannose metabolic process"/>
    <property type="evidence" value="ECO:0007669"/>
    <property type="project" value="InterPro"/>
</dbReference>
<protein>
    <submittedName>
        <fullName evidence="5">Glycosyl hydrolases family 38 C-terminal domain-containing protein</fullName>
    </submittedName>
</protein>
<dbReference type="SUPFAM" id="SSF88713">
    <property type="entry name" value="Glycoside hydrolase/deacetylase"/>
    <property type="match status" value="1"/>
</dbReference>
<gene>
    <name evidence="5" type="ORF">SAMN03080594_10157</name>
</gene>
<accession>A0A1M4SWU4</accession>
<dbReference type="EMBL" id="FQUX01000001">
    <property type="protein sequence ID" value="SHE36691.1"/>
    <property type="molecule type" value="Genomic_DNA"/>
</dbReference>
<sequence>MNLNQMLAAKIWLFIIFNCTAIYGQRSPKANETFLSGYQEKVTGNELQYPSGIEGLTSTLISRVDAGNQKMEWSTAPVSLKKKDGEVTFVHYVGYYANRPGSVFNFYVDGEKQTEIALPGLDKTSWTLALKNDQKLSFEKIHEDNNHGYFGYLYYTVPAKNLKSGNSLKLGLTGNNEESQTYFMVFKRNLSESIKVTALPALIRSTDNKKYQTLLTEIISFREPVKAQLSIDGKLDRIVDLEPGIQTLKISYPEVYKEKTITLKLDAGKEPMITKIRLKPVKKWKVNFVQHSHTDIGYTRSQTEILAEHPRYIDYALDYCDATDDYPEESKFRWTCEASWAVDEFLNSRSQTQIDRLKQRIKEGRIEVTGMYFNFNELPDEQSLAASLAPIKNISDKGIKITSAMQNDVNGIAWCMNDYFNSLDIKYLTMGTHGHKALISFDTPLAFWWVSPSGNKMLTFRAEHYMQGNTFGVHTDNFEDFEKGLLNYLIKLDERGYPYDITAIQHSGFMTDNSPPSIKSSGLIKKWNEKYEWPKIKTAIASDFFEEFENKNGKELIEVKAHWPDWWTDGFASGAREVAATRNAHVDLIAGQGGLAMAKLLGSKMPKGIKGRVFEANKALLFYGEHTFGAQESVSQPYSKATMEQREIKESYAWEASRRASMIGEEAIGLLSEYMGKTKNPSLAVFNTLNWEREGLVEIFIDHQQVVPGSKIRLVDEQGKKYPVQVLKPWHGGTYWGAWVENIPAFGYKKFDIEVYKEQHSHSHGDEMHRHGEQEKNLNYQEKQDHILLDNPWYSIKIDKLKGTISQIYDKDLAKNIIDEKSEYSLGEFILEKIGGRAQLFTNRTANGESNGPLTDYTRQPLDSVWLSEIREGEIWNTIKFRGKTETAYDHSDAFSLELKVYNTTKRIDFDFELKKKPITNPESFYISFPFELEKGKIHFEISGGPMEAGVDQVPGSANDWNTVQNFVQIKNDKEQIVLVSPEAPIMQFGAINTGRFEYKGVPQSNNLYSWPMNNYWTTNFNADQRGMYTWTYQLTSMDKNSDKEATKFGWGSRVPFLARVIPASVLEKKATNTLSILSNIPDNILIVNATPLEDENGIILHLREVSGKESSFIPEIFSGKTIKYFETNVIGDEIKETSKLNMKALESKFFKLSWE</sequence>
<dbReference type="InterPro" id="IPR000602">
    <property type="entry name" value="Glyco_hydro_38_N"/>
</dbReference>
<dbReference type="Gene3D" id="2.60.40.1180">
    <property type="entry name" value="Golgi alpha-mannosidase II"/>
    <property type="match status" value="1"/>
</dbReference>
<name>A0A1M4SWU4_9FLAO</name>
<comment type="cofactor">
    <cofactor evidence="1">
        <name>Zn(2+)</name>
        <dbReference type="ChEBI" id="CHEBI:29105"/>
    </cofactor>
</comment>
<feature type="domain" description="Glycoside hydrolase family 38 N-terminal" evidence="3">
    <location>
        <begin position="285"/>
        <end position="550"/>
    </location>
</feature>
<evidence type="ECO:0000256" key="1">
    <source>
        <dbReference type="ARBA" id="ARBA00001947"/>
    </source>
</evidence>
<dbReference type="InterPro" id="IPR011013">
    <property type="entry name" value="Gal_mutarotase_sf_dom"/>
</dbReference>
<evidence type="ECO:0000313" key="6">
    <source>
        <dbReference type="Proteomes" id="UP000184406"/>
    </source>
</evidence>
<proteinExistence type="predicted"/>
<dbReference type="OrthoDB" id="1049785at2"/>
<dbReference type="Gene3D" id="3.20.110.10">
    <property type="entry name" value="Glycoside hydrolase 38, N terminal domain"/>
    <property type="match status" value="1"/>
</dbReference>